<feature type="region of interest" description="Disordered" evidence="1">
    <location>
        <begin position="1"/>
        <end position="21"/>
    </location>
</feature>
<organism evidence="2 3">
    <name type="scientific">Mycena albidolilacea</name>
    <dbReference type="NCBI Taxonomy" id="1033008"/>
    <lineage>
        <taxon>Eukaryota</taxon>
        <taxon>Fungi</taxon>
        <taxon>Dikarya</taxon>
        <taxon>Basidiomycota</taxon>
        <taxon>Agaricomycotina</taxon>
        <taxon>Agaricomycetes</taxon>
        <taxon>Agaricomycetidae</taxon>
        <taxon>Agaricales</taxon>
        <taxon>Marasmiineae</taxon>
        <taxon>Mycenaceae</taxon>
        <taxon>Mycena</taxon>
    </lineage>
</organism>
<accession>A0AAD7A849</accession>
<keyword evidence="3" id="KW-1185">Reference proteome</keyword>
<evidence type="ECO:0000313" key="2">
    <source>
        <dbReference type="EMBL" id="KAJ7351584.1"/>
    </source>
</evidence>
<name>A0AAD7A849_9AGAR</name>
<evidence type="ECO:0000256" key="1">
    <source>
        <dbReference type="SAM" id="MobiDB-lite"/>
    </source>
</evidence>
<comment type="caution">
    <text evidence="2">The sequence shown here is derived from an EMBL/GenBank/DDBJ whole genome shotgun (WGS) entry which is preliminary data.</text>
</comment>
<evidence type="ECO:0000313" key="3">
    <source>
        <dbReference type="Proteomes" id="UP001218218"/>
    </source>
</evidence>
<protein>
    <submittedName>
        <fullName evidence="2">Uncharacterized protein</fullName>
    </submittedName>
</protein>
<proteinExistence type="predicted"/>
<dbReference type="Proteomes" id="UP001218218">
    <property type="component" value="Unassembled WGS sequence"/>
</dbReference>
<feature type="region of interest" description="Disordered" evidence="1">
    <location>
        <begin position="209"/>
        <end position="249"/>
    </location>
</feature>
<gene>
    <name evidence="2" type="ORF">DFH08DRAFT_1078510</name>
</gene>
<dbReference type="AlphaFoldDB" id="A0AAD7A849"/>
<dbReference type="EMBL" id="JARIHO010000013">
    <property type="protein sequence ID" value="KAJ7351584.1"/>
    <property type="molecule type" value="Genomic_DNA"/>
</dbReference>
<reference evidence="2" key="1">
    <citation type="submission" date="2023-03" db="EMBL/GenBank/DDBJ databases">
        <title>Massive genome expansion in bonnet fungi (Mycena s.s.) driven by repeated elements and novel gene families across ecological guilds.</title>
        <authorList>
            <consortium name="Lawrence Berkeley National Laboratory"/>
            <person name="Harder C.B."/>
            <person name="Miyauchi S."/>
            <person name="Viragh M."/>
            <person name="Kuo A."/>
            <person name="Thoen E."/>
            <person name="Andreopoulos B."/>
            <person name="Lu D."/>
            <person name="Skrede I."/>
            <person name="Drula E."/>
            <person name="Henrissat B."/>
            <person name="Morin E."/>
            <person name="Kohler A."/>
            <person name="Barry K."/>
            <person name="LaButti K."/>
            <person name="Morin E."/>
            <person name="Salamov A."/>
            <person name="Lipzen A."/>
            <person name="Mereny Z."/>
            <person name="Hegedus B."/>
            <person name="Baldrian P."/>
            <person name="Stursova M."/>
            <person name="Weitz H."/>
            <person name="Taylor A."/>
            <person name="Grigoriev I.V."/>
            <person name="Nagy L.G."/>
            <person name="Martin F."/>
            <person name="Kauserud H."/>
        </authorList>
    </citation>
    <scope>NUCLEOTIDE SEQUENCE</scope>
    <source>
        <strain evidence="2">CBHHK002</strain>
    </source>
</reference>
<sequence length="274" mass="30136">MLRGQSRSRDGVPLAPHMPILTPVPNPRPRFRCVRMRAPTMTIVSGRGSFVRRVPSLFTQPPARMHIQRKHSLSLLSTAYLRAHHSSLLCLTAACCPLSTEHPCGLKQFFSPSAQHYASSIIMASKRVIVRVAHNTPASDQRRIPQAAVVSGLDVRRALQAHRLSGRCSQVGLASAPCMPRNQSPPIPASFAHRADTWHAHTGSTLDTWDGLFDGEQGASQSRERVRAPAHSTRPTIPNGGRHPSWNPELCAHHANAPLQVWSRRRAPRSFSSG</sequence>